<keyword evidence="1" id="KW-0472">Membrane</keyword>
<dbReference type="Pfam" id="PF04238">
    <property type="entry name" value="DUF420"/>
    <property type="match status" value="1"/>
</dbReference>
<feature type="transmembrane region" description="Helical" evidence="1">
    <location>
        <begin position="43"/>
        <end position="65"/>
    </location>
</feature>
<sequence length="156" mass="17187">MKGGYNLLLPLISTIFIGISAIFVALGWIAVARRQIDLHKKMMFLGAVFASIFFITYVAKTVFVGSTAFGGPEEVKLYYTIFLIFHITLATTAAGLGITALVSGYKNNLRLHRKLGPITSVIWFLSSSSGILVFLLLYVIYPPGEVTNVFRAIWGF</sequence>
<name>A0A1S2M7K8_9BACI</name>
<feature type="transmembrane region" description="Helical" evidence="1">
    <location>
        <begin position="77"/>
        <end position="101"/>
    </location>
</feature>
<dbReference type="AlphaFoldDB" id="A0A1S2M7K8"/>
<dbReference type="KEGG" id="aia:AWH56_016600"/>
<keyword evidence="1" id="KW-1133">Transmembrane helix</keyword>
<evidence type="ECO:0000256" key="1">
    <source>
        <dbReference type="SAM" id="Phobius"/>
    </source>
</evidence>
<evidence type="ECO:0008006" key="3">
    <source>
        <dbReference type="Google" id="ProtNLM"/>
    </source>
</evidence>
<dbReference type="PANTHER" id="PTHR37692:SF1">
    <property type="entry name" value="DUF420 DOMAIN-CONTAINING PROTEIN"/>
    <property type="match status" value="1"/>
</dbReference>
<feature type="transmembrane region" description="Helical" evidence="1">
    <location>
        <begin position="121"/>
        <end position="141"/>
    </location>
</feature>
<dbReference type="InterPro" id="IPR007352">
    <property type="entry name" value="DUF420"/>
</dbReference>
<dbReference type="PANTHER" id="PTHR37692">
    <property type="entry name" value="HYPOTHETICAL MEMBRANE SPANNING PROTEIN"/>
    <property type="match status" value="1"/>
</dbReference>
<organism evidence="2">
    <name type="scientific">Anaerobacillus isosaccharinicus</name>
    <dbReference type="NCBI Taxonomy" id="1532552"/>
    <lineage>
        <taxon>Bacteria</taxon>
        <taxon>Bacillati</taxon>
        <taxon>Bacillota</taxon>
        <taxon>Bacilli</taxon>
        <taxon>Bacillales</taxon>
        <taxon>Bacillaceae</taxon>
        <taxon>Anaerobacillus</taxon>
    </lineage>
</organism>
<reference evidence="2" key="1">
    <citation type="submission" date="2016-10" db="EMBL/GenBank/DDBJ databases">
        <title>Draft genome sequences of four alkaliphilic bacteria belonging to the Anaerobacillus genus.</title>
        <authorList>
            <person name="Bassil N.M."/>
            <person name="Lloyd J.R."/>
        </authorList>
    </citation>
    <scope>NUCLEOTIDE SEQUENCE [LARGE SCALE GENOMIC DNA]</scope>
    <source>
        <strain evidence="2">NB2006</strain>
    </source>
</reference>
<accession>A0A1S2M7K8</accession>
<gene>
    <name evidence="2" type="ORF">AWH56_07690</name>
</gene>
<protein>
    <recommendedName>
        <fullName evidence="3">DUF420 domain-containing protein</fullName>
    </recommendedName>
</protein>
<comment type="caution">
    <text evidence="2">The sequence shown here is derived from an EMBL/GenBank/DDBJ whole genome shotgun (WGS) entry which is preliminary data.</text>
</comment>
<dbReference type="OrthoDB" id="2375575at2"/>
<keyword evidence="1" id="KW-0812">Transmembrane</keyword>
<evidence type="ECO:0000313" key="2">
    <source>
        <dbReference type="EMBL" id="OIJ20644.1"/>
    </source>
</evidence>
<proteinExistence type="predicted"/>
<dbReference type="EMBL" id="LQXD01000068">
    <property type="protein sequence ID" value="OIJ20644.1"/>
    <property type="molecule type" value="Genomic_DNA"/>
</dbReference>
<feature type="transmembrane region" description="Helical" evidence="1">
    <location>
        <begin position="6"/>
        <end position="31"/>
    </location>
</feature>